<evidence type="ECO:0000313" key="3">
    <source>
        <dbReference type="Proteomes" id="UP000265848"/>
    </source>
</evidence>
<dbReference type="InterPro" id="IPR052729">
    <property type="entry name" value="Acyl/Acetyltrans_Enzymes"/>
</dbReference>
<proteinExistence type="predicted"/>
<dbReference type="GO" id="GO:0016747">
    <property type="term" value="F:acyltransferase activity, transferring groups other than amino-acyl groups"/>
    <property type="evidence" value="ECO:0007669"/>
    <property type="project" value="InterPro"/>
</dbReference>
<protein>
    <submittedName>
        <fullName evidence="2">GNAT family N-acetyltransferase</fullName>
    </submittedName>
</protein>
<dbReference type="InterPro" id="IPR000182">
    <property type="entry name" value="GNAT_dom"/>
</dbReference>
<reference evidence="2 3" key="1">
    <citation type="submission" date="2018-08" db="EMBL/GenBank/DDBJ databases">
        <title>Pseudooceanicola sediminis CY03 in the family Rhodobacteracea.</title>
        <authorList>
            <person name="Zhang Y.-J."/>
        </authorList>
    </citation>
    <scope>NUCLEOTIDE SEQUENCE [LARGE SCALE GENOMIC DNA]</scope>
    <source>
        <strain evidence="2 3">CY03</strain>
    </source>
</reference>
<accession>A0A399J337</accession>
<evidence type="ECO:0000313" key="2">
    <source>
        <dbReference type="EMBL" id="RII39838.1"/>
    </source>
</evidence>
<dbReference type="Proteomes" id="UP000265848">
    <property type="component" value="Unassembled WGS sequence"/>
</dbReference>
<sequence length="285" mass="30101">MIRTAQPQDLHMLLDWAAEEGWNPGLGDAQAFHAADPGGFFIAERAGAPVAGIAVINHNPRQAFLGLYLCRPEWRGRGVGFSLWQHAVAHAGMRSIGLDGVAAQQENYARSGFLRQGATQRFEGRFEGHFEGSGGGAPPGEQPTRQGIRPLAAGEIKAMIALDAAAGGVPRPAFLSGWLGRSSVRRTVVRDDLGGFATIRQCRNGVKIGPVIAPNAAAAMMLIRAACAELPGAPVTVDLPEANEGLRALLLAAGFVMTFETARMYRGAPPEGDARMQAIATMELG</sequence>
<dbReference type="PANTHER" id="PTHR47237">
    <property type="entry name" value="SLL0310 PROTEIN"/>
    <property type="match status" value="1"/>
</dbReference>
<keyword evidence="2" id="KW-0808">Transferase</keyword>
<gene>
    <name evidence="2" type="ORF">DL237_03810</name>
</gene>
<dbReference type="RefSeq" id="WP_119397718.1">
    <property type="nucleotide sequence ID" value="NZ_QWJJ01000003.1"/>
</dbReference>
<dbReference type="Gene3D" id="3.40.630.30">
    <property type="match status" value="1"/>
</dbReference>
<dbReference type="CDD" id="cd04301">
    <property type="entry name" value="NAT_SF"/>
    <property type="match status" value="1"/>
</dbReference>
<dbReference type="EMBL" id="QWJJ01000003">
    <property type="protein sequence ID" value="RII39838.1"/>
    <property type="molecule type" value="Genomic_DNA"/>
</dbReference>
<dbReference type="InterPro" id="IPR041496">
    <property type="entry name" value="YitH/HolE_GNAT"/>
</dbReference>
<feature type="domain" description="N-acetyltransferase" evidence="1">
    <location>
        <begin position="1"/>
        <end position="145"/>
    </location>
</feature>
<comment type="caution">
    <text evidence="2">The sequence shown here is derived from an EMBL/GenBank/DDBJ whole genome shotgun (WGS) entry which is preliminary data.</text>
</comment>
<name>A0A399J337_9RHOB</name>
<dbReference type="AlphaFoldDB" id="A0A399J337"/>
<dbReference type="OrthoDB" id="20916at2"/>
<organism evidence="2 3">
    <name type="scientific">Pseudooceanicola sediminis</name>
    <dbReference type="NCBI Taxonomy" id="2211117"/>
    <lineage>
        <taxon>Bacteria</taxon>
        <taxon>Pseudomonadati</taxon>
        <taxon>Pseudomonadota</taxon>
        <taxon>Alphaproteobacteria</taxon>
        <taxon>Rhodobacterales</taxon>
        <taxon>Paracoccaceae</taxon>
        <taxon>Pseudooceanicola</taxon>
    </lineage>
</organism>
<dbReference type="Pfam" id="PF00583">
    <property type="entry name" value="Acetyltransf_1"/>
    <property type="match status" value="1"/>
</dbReference>
<keyword evidence="3" id="KW-1185">Reference proteome</keyword>
<dbReference type="Gene3D" id="3.40.630.90">
    <property type="match status" value="1"/>
</dbReference>
<evidence type="ECO:0000259" key="1">
    <source>
        <dbReference type="PROSITE" id="PS51186"/>
    </source>
</evidence>
<dbReference type="PANTHER" id="PTHR47237:SF1">
    <property type="entry name" value="SLL0310 PROTEIN"/>
    <property type="match status" value="1"/>
</dbReference>
<dbReference type="SUPFAM" id="SSF55729">
    <property type="entry name" value="Acyl-CoA N-acyltransferases (Nat)"/>
    <property type="match status" value="1"/>
</dbReference>
<dbReference type="Pfam" id="PF18014">
    <property type="entry name" value="Acetyltransf_18"/>
    <property type="match status" value="1"/>
</dbReference>
<dbReference type="PROSITE" id="PS51186">
    <property type="entry name" value="GNAT"/>
    <property type="match status" value="1"/>
</dbReference>
<dbReference type="InterPro" id="IPR016181">
    <property type="entry name" value="Acyl_CoA_acyltransferase"/>
</dbReference>